<comment type="caution">
    <text evidence="1">The sequence shown here is derived from an EMBL/GenBank/DDBJ whole genome shotgun (WGS) entry which is preliminary data.</text>
</comment>
<evidence type="ECO:0000313" key="2">
    <source>
        <dbReference type="Proteomes" id="UP001597469"/>
    </source>
</evidence>
<dbReference type="RefSeq" id="WP_381524117.1">
    <property type="nucleotide sequence ID" value="NZ_JBHULN010000009.1"/>
</dbReference>
<dbReference type="Proteomes" id="UP001597469">
    <property type="component" value="Unassembled WGS sequence"/>
</dbReference>
<gene>
    <name evidence="1" type="ORF">ACFSUS_15525</name>
</gene>
<evidence type="ECO:0000313" key="1">
    <source>
        <dbReference type="EMBL" id="MFD2572054.1"/>
    </source>
</evidence>
<dbReference type="EMBL" id="JBHULN010000009">
    <property type="protein sequence ID" value="MFD2572054.1"/>
    <property type="molecule type" value="Genomic_DNA"/>
</dbReference>
<organism evidence="1 2">
    <name type="scientific">Spirosoma soli</name>
    <dbReference type="NCBI Taxonomy" id="1770529"/>
    <lineage>
        <taxon>Bacteria</taxon>
        <taxon>Pseudomonadati</taxon>
        <taxon>Bacteroidota</taxon>
        <taxon>Cytophagia</taxon>
        <taxon>Cytophagales</taxon>
        <taxon>Cytophagaceae</taxon>
        <taxon>Spirosoma</taxon>
    </lineage>
</organism>
<accession>A0ABW5M6S2</accession>
<keyword evidence="2" id="KW-1185">Reference proteome</keyword>
<sequence length="80" mass="9042">MSSPIYLNWLDIVEVTSADEASSIAAFPNLKQACDYAQLRNAEQADMYQIVTNKEDFFWVVSSKMAEQLLLHGFKVLSLP</sequence>
<name>A0ABW5M6S2_9BACT</name>
<reference evidence="2" key="1">
    <citation type="journal article" date="2019" name="Int. J. Syst. Evol. Microbiol.">
        <title>The Global Catalogue of Microorganisms (GCM) 10K type strain sequencing project: providing services to taxonomists for standard genome sequencing and annotation.</title>
        <authorList>
            <consortium name="The Broad Institute Genomics Platform"/>
            <consortium name="The Broad Institute Genome Sequencing Center for Infectious Disease"/>
            <person name="Wu L."/>
            <person name="Ma J."/>
        </authorList>
    </citation>
    <scope>NUCLEOTIDE SEQUENCE [LARGE SCALE GENOMIC DNA]</scope>
    <source>
        <strain evidence="2">KCTC 42805</strain>
    </source>
</reference>
<protein>
    <submittedName>
        <fullName evidence="1">Uncharacterized protein</fullName>
    </submittedName>
</protein>
<proteinExistence type="predicted"/>